<dbReference type="EMBL" id="JANIEX010000506">
    <property type="protein sequence ID" value="KAJ3566192.1"/>
    <property type="molecule type" value="Genomic_DNA"/>
</dbReference>
<evidence type="ECO:0008006" key="5">
    <source>
        <dbReference type="Google" id="ProtNLM"/>
    </source>
</evidence>
<gene>
    <name evidence="3" type="ORF">NP233_g7151</name>
</gene>
<keyword evidence="2" id="KW-0812">Transmembrane</keyword>
<dbReference type="PANTHER" id="PTHR31303:SF1">
    <property type="entry name" value="CTP-DEPENDENT DIACYLGLYCEROL KINASE 1"/>
    <property type="match status" value="1"/>
</dbReference>
<feature type="transmembrane region" description="Helical" evidence="2">
    <location>
        <begin position="362"/>
        <end position="395"/>
    </location>
</feature>
<accession>A0AAD5VV87</accession>
<organism evidence="3 4">
    <name type="scientific">Leucocoprinus birnbaumii</name>
    <dbReference type="NCBI Taxonomy" id="56174"/>
    <lineage>
        <taxon>Eukaryota</taxon>
        <taxon>Fungi</taxon>
        <taxon>Dikarya</taxon>
        <taxon>Basidiomycota</taxon>
        <taxon>Agaricomycotina</taxon>
        <taxon>Agaricomycetes</taxon>
        <taxon>Agaricomycetidae</taxon>
        <taxon>Agaricales</taxon>
        <taxon>Agaricineae</taxon>
        <taxon>Agaricaceae</taxon>
        <taxon>Leucocoprinus</taxon>
    </lineage>
</organism>
<comment type="caution">
    <text evidence="3">The sequence shown here is derived from an EMBL/GenBank/DDBJ whole genome shotgun (WGS) entry which is preliminary data.</text>
</comment>
<dbReference type="Proteomes" id="UP001213000">
    <property type="component" value="Unassembled WGS sequence"/>
</dbReference>
<feature type="transmembrane region" description="Helical" evidence="2">
    <location>
        <begin position="310"/>
        <end position="331"/>
    </location>
</feature>
<name>A0AAD5VV87_9AGAR</name>
<sequence>MVKVSCVGSFGFVCTLPLAVLPSARPQALMSLSSPPPSRTHHRRSSRSRSPTIVRAKFSSTPPPSGDVQNITRKVIRRLEGLGHLEMVDTYAMGPEDRDNDTDDLPSSNVSEPDDSVLEVEHSLVGDSTTFTAPNGHVNHVNGHTNGHSNSNGVEKKQKQKVDWEIPRKLLHSSIGFFTLYLYITESSVSRVTLVLWSSLCIIVPADLLRLRSPSFERLYERVLGFLMRESEKSSTNGVIWYILGVNFALQFYPRDVATVAILILSWADTAASTIGRLYGPSSPRLPSHLCIPHPKLPIIKIPLAPRKSYAGFIAASLTGAMIAVGFWAWIAPMRFNGREVSWDFVRGVTSAGAEGRALSEWWGLGVIGVVAGLVSGVAEAMGAYLVPLAFSLLVY</sequence>
<keyword evidence="2" id="KW-0472">Membrane</keyword>
<dbReference type="GO" id="GO:0006654">
    <property type="term" value="P:phosphatidic acid biosynthetic process"/>
    <property type="evidence" value="ECO:0007669"/>
    <property type="project" value="TreeGrafter"/>
</dbReference>
<reference evidence="3" key="1">
    <citation type="submission" date="2022-07" db="EMBL/GenBank/DDBJ databases">
        <title>Genome Sequence of Leucocoprinus birnbaumii.</title>
        <authorList>
            <person name="Buettner E."/>
        </authorList>
    </citation>
    <scope>NUCLEOTIDE SEQUENCE</scope>
    <source>
        <strain evidence="3">VT141</strain>
    </source>
</reference>
<dbReference type="InterPro" id="IPR037997">
    <property type="entry name" value="Dgk1-like"/>
</dbReference>
<evidence type="ECO:0000313" key="4">
    <source>
        <dbReference type="Proteomes" id="UP001213000"/>
    </source>
</evidence>
<evidence type="ECO:0000256" key="1">
    <source>
        <dbReference type="SAM" id="MobiDB-lite"/>
    </source>
</evidence>
<feature type="region of interest" description="Disordered" evidence="1">
    <location>
        <begin position="30"/>
        <end position="71"/>
    </location>
</feature>
<proteinExistence type="predicted"/>
<dbReference type="PANTHER" id="PTHR31303">
    <property type="entry name" value="CTP-DEPENDENT DIACYLGLYCEROL KINASE 1"/>
    <property type="match status" value="1"/>
</dbReference>
<feature type="region of interest" description="Disordered" evidence="1">
    <location>
        <begin position="93"/>
        <end position="116"/>
    </location>
</feature>
<dbReference type="GO" id="GO:0005789">
    <property type="term" value="C:endoplasmic reticulum membrane"/>
    <property type="evidence" value="ECO:0007669"/>
    <property type="project" value="TreeGrafter"/>
</dbReference>
<evidence type="ECO:0000256" key="2">
    <source>
        <dbReference type="SAM" id="Phobius"/>
    </source>
</evidence>
<protein>
    <recommendedName>
        <fullName evidence="5">Phosphatidate cytidylyltransferase</fullName>
    </recommendedName>
</protein>
<keyword evidence="4" id="KW-1185">Reference proteome</keyword>
<keyword evidence="2" id="KW-1133">Transmembrane helix</keyword>
<dbReference type="AlphaFoldDB" id="A0AAD5VV87"/>
<dbReference type="GO" id="GO:0004143">
    <property type="term" value="F:ATP-dependent diacylglycerol kinase activity"/>
    <property type="evidence" value="ECO:0007669"/>
    <property type="project" value="InterPro"/>
</dbReference>
<evidence type="ECO:0000313" key="3">
    <source>
        <dbReference type="EMBL" id="KAJ3566192.1"/>
    </source>
</evidence>